<sequence>MTSDPPRKLLRRDLLKLTIAGVGATGAAGLLPSPAAAKPVDLDQKRKARYRPNSQEVRNFYRVNAYPGAR</sequence>
<keyword evidence="2" id="KW-1185">Reference proteome</keyword>
<reference evidence="1 2" key="2">
    <citation type="journal article" date="2019" name="Int. J. Syst. Evol. Microbiol.">
        <title>Description and complete genome sequence of Bradyrhizobium amphicarpaeae sp. nov., harbouring photosystem and nitrogen-fixation genes.</title>
        <authorList>
            <person name="Bromfield E.S.P."/>
            <person name="Cloutier S."/>
            <person name="Nguyen H.D.T."/>
        </authorList>
    </citation>
    <scope>NUCLEOTIDE SEQUENCE [LARGE SCALE GENOMIC DNA]</scope>
    <source>
        <strain evidence="1 2">39S1MB</strain>
    </source>
</reference>
<gene>
    <name evidence="1" type="ORF">CIT40_24520</name>
</gene>
<protein>
    <submittedName>
        <fullName evidence="1">Formate dehydrogenase</fullName>
    </submittedName>
</protein>
<dbReference type="PROSITE" id="PS51318">
    <property type="entry name" value="TAT"/>
    <property type="match status" value="1"/>
</dbReference>
<dbReference type="RefSeq" id="WP_094893942.1">
    <property type="nucleotide sequence ID" value="NZ_CP029426.2"/>
</dbReference>
<dbReference type="OrthoDB" id="8254240at2"/>
<organism evidence="1 2">
    <name type="scientific">Bradyrhizobium amphicarpaeae</name>
    <dbReference type="NCBI Taxonomy" id="1404768"/>
    <lineage>
        <taxon>Bacteria</taxon>
        <taxon>Pseudomonadati</taxon>
        <taxon>Pseudomonadota</taxon>
        <taxon>Alphaproteobacteria</taxon>
        <taxon>Hyphomicrobiales</taxon>
        <taxon>Nitrobacteraceae</taxon>
        <taxon>Bradyrhizobium</taxon>
    </lineage>
</organism>
<dbReference type="NCBIfam" id="TIGR01409">
    <property type="entry name" value="TAT_signal_seq"/>
    <property type="match status" value="1"/>
</dbReference>
<dbReference type="InterPro" id="IPR006311">
    <property type="entry name" value="TAT_signal"/>
</dbReference>
<dbReference type="AlphaFoldDB" id="A0A2U8PZ31"/>
<reference evidence="1 2" key="1">
    <citation type="journal article" date="2017" name="Syst. Appl. Microbiol.">
        <title>Soybeans inoculated with root zone soils of Canadian native legumes harbour diverse and novel Bradyrhizobium spp. that possess agricultural potential.</title>
        <authorList>
            <person name="Bromfield E.S.P."/>
            <person name="Cloutier S."/>
            <person name="Tambong J.T."/>
            <person name="Tran Thi T.V."/>
        </authorList>
    </citation>
    <scope>NUCLEOTIDE SEQUENCE [LARGE SCALE GENOMIC DNA]</scope>
    <source>
        <strain evidence="1 2">39S1MB</strain>
    </source>
</reference>
<evidence type="ECO:0000313" key="2">
    <source>
        <dbReference type="Proteomes" id="UP000215884"/>
    </source>
</evidence>
<dbReference type="Proteomes" id="UP000215884">
    <property type="component" value="Chromosome"/>
</dbReference>
<name>A0A2U8PZ31_9BRAD</name>
<proteinExistence type="predicted"/>
<accession>A0A2U8PZ31</accession>
<dbReference type="InterPro" id="IPR019546">
    <property type="entry name" value="TAT_signal_bac_arc"/>
</dbReference>
<dbReference type="EMBL" id="CP029426">
    <property type="protein sequence ID" value="AWM02881.1"/>
    <property type="molecule type" value="Genomic_DNA"/>
</dbReference>
<dbReference type="KEGG" id="brq:CIT40_24520"/>
<evidence type="ECO:0000313" key="1">
    <source>
        <dbReference type="EMBL" id="AWM02881.1"/>
    </source>
</evidence>